<keyword evidence="2" id="KW-0812">Transmembrane</keyword>
<feature type="region of interest" description="Disordered" evidence="1">
    <location>
        <begin position="60"/>
        <end position="149"/>
    </location>
</feature>
<name>A0A1P8UDT2_9GAMM</name>
<evidence type="ECO:0000313" key="4">
    <source>
        <dbReference type="Proteomes" id="UP000243807"/>
    </source>
</evidence>
<reference evidence="3 4" key="1">
    <citation type="submission" date="2017-01" db="EMBL/GenBank/DDBJ databases">
        <title>Draft sequence of Acidihalobacter ferrooxidans strain DSM 14175 (strain V8).</title>
        <authorList>
            <person name="Khaleque H.N."/>
            <person name="Ramsay J.P."/>
            <person name="Murphy R.J.T."/>
            <person name="Kaksonen A.H."/>
            <person name="Boxall N.J."/>
            <person name="Watkin E.L.J."/>
        </authorList>
    </citation>
    <scope>NUCLEOTIDE SEQUENCE [LARGE SCALE GENOMIC DNA]</scope>
    <source>
        <strain evidence="3 4">V8</strain>
    </source>
</reference>
<accession>A0A1P8UDT2</accession>
<evidence type="ECO:0000313" key="3">
    <source>
        <dbReference type="EMBL" id="APZ42022.1"/>
    </source>
</evidence>
<keyword evidence="4" id="KW-1185">Reference proteome</keyword>
<protein>
    <recommendedName>
        <fullName evidence="5">TonB C-terminal domain-containing protein</fullName>
    </recommendedName>
</protein>
<dbReference type="AlphaFoldDB" id="A0A1P8UDT2"/>
<proteinExistence type="predicted"/>
<sequence>MLGAPLPPDDPRRRLVWVVPAAVLLVLLVLFLSAYGLHPQTQKTHSLPPVDAQIYELPAQQGSAPAKPTRQVAPRAPAKPAARPVPKVNPPPAVAHTAPKVTAPKAPALPAPRITTPPAHAPQAAISVPKPKVHHPAPPRPAVAKPSPAKRPLNWATLSSQMNSVASSVISHSQFAQIHDPHTLVARYYIEAVLEKLQRIGDMVYTGRQVGTVAVRLIIGSDGSVQVLELSPQGGVVGLEAVARQIVDLSAPFSPFPKELLKNTTKLKLTVNMQFLGFHSVNAY</sequence>
<dbReference type="EMBL" id="CP019434">
    <property type="protein sequence ID" value="APZ42022.1"/>
    <property type="molecule type" value="Genomic_DNA"/>
</dbReference>
<feature type="transmembrane region" description="Helical" evidence="2">
    <location>
        <begin position="15"/>
        <end position="37"/>
    </location>
</feature>
<dbReference type="Proteomes" id="UP000243807">
    <property type="component" value="Chromosome"/>
</dbReference>
<evidence type="ECO:0000256" key="2">
    <source>
        <dbReference type="SAM" id="Phobius"/>
    </source>
</evidence>
<feature type="compositionally biased region" description="Low complexity" evidence="1">
    <location>
        <begin position="94"/>
        <end position="112"/>
    </location>
</feature>
<dbReference type="KEGG" id="afy:BW247_02005"/>
<keyword evidence="2" id="KW-0472">Membrane</keyword>
<evidence type="ECO:0000256" key="1">
    <source>
        <dbReference type="SAM" id="MobiDB-lite"/>
    </source>
</evidence>
<keyword evidence="2" id="KW-1133">Transmembrane helix</keyword>
<evidence type="ECO:0008006" key="5">
    <source>
        <dbReference type="Google" id="ProtNLM"/>
    </source>
</evidence>
<feature type="compositionally biased region" description="Low complexity" evidence="1">
    <location>
        <begin position="72"/>
        <end position="86"/>
    </location>
</feature>
<dbReference type="STRING" id="1765967.BW247_02005"/>
<gene>
    <name evidence="3" type="ORF">BW247_02005</name>
</gene>
<organism evidence="3 4">
    <name type="scientific">Acidihalobacter ferrooxydans</name>
    <dbReference type="NCBI Taxonomy" id="1765967"/>
    <lineage>
        <taxon>Bacteria</taxon>
        <taxon>Pseudomonadati</taxon>
        <taxon>Pseudomonadota</taxon>
        <taxon>Gammaproteobacteria</taxon>
        <taxon>Chromatiales</taxon>
        <taxon>Ectothiorhodospiraceae</taxon>
        <taxon>Acidihalobacter</taxon>
    </lineage>
</organism>